<evidence type="ECO:0000256" key="5">
    <source>
        <dbReference type="ARBA" id="ARBA00022741"/>
    </source>
</evidence>
<dbReference type="GO" id="GO:0050515">
    <property type="term" value="F:4-(cytidine 5'-diphospho)-2-C-methyl-D-erythritol kinase activity"/>
    <property type="evidence" value="ECO:0007669"/>
    <property type="project" value="UniProtKB-UniRule"/>
</dbReference>
<dbReference type="InterPro" id="IPR036554">
    <property type="entry name" value="GHMP_kinase_C_sf"/>
</dbReference>
<keyword evidence="13" id="KW-1185">Reference proteome</keyword>
<dbReference type="NCBIfam" id="TIGR00154">
    <property type="entry name" value="ispE"/>
    <property type="match status" value="1"/>
</dbReference>
<keyword evidence="6 9" id="KW-0418">Kinase</keyword>
<dbReference type="GO" id="GO:0019288">
    <property type="term" value="P:isopentenyl diphosphate biosynthetic process, methylerythritol 4-phosphate pathway"/>
    <property type="evidence" value="ECO:0007669"/>
    <property type="project" value="UniProtKB-UniRule"/>
</dbReference>
<dbReference type="GO" id="GO:0016114">
    <property type="term" value="P:terpenoid biosynthetic process"/>
    <property type="evidence" value="ECO:0007669"/>
    <property type="project" value="UniProtKB-UniRule"/>
</dbReference>
<keyword evidence="4 9" id="KW-0808">Transferase</keyword>
<evidence type="ECO:0000313" key="13">
    <source>
        <dbReference type="Proteomes" id="UP000192731"/>
    </source>
</evidence>
<comment type="similarity">
    <text evidence="1 9">Belongs to the GHMP kinase family. IspE subfamily.</text>
</comment>
<comment type="function">
    <text evidence="9">Catalyzes the phosphorylation of the position 2 hydroxy group of 4-diphosphocytidyl-2C-methyl-D-erythritol.</text>
</comment>
<reference evidence="12 13" key="1">
    <citation type="submission" date="2017-04" db="EMBL/GenBank/DDBJ databases">
        <authorList>
            <person name="Afonso C.L."/>
            <person name="Miller P.J."/>
            <person name="Scott M.A."/>
            <person name="Spackman E."/>
            <person name="Goraichik I."/>
            <person name="Dimitrov K.M."/>
            <person name="Suarez D.L."/>
            <person name="Swayne D.E."/>
        </authorList>
    </citation>
    <scope>NUCLEOTIDE SEQUENCE [LARGE SCALE GENOMIC DNA]</scope>
    <source>
        <strain evidence="12 13">DSM 11270</strain>
    </source>
</reference>
<dbReference type="SUPFAM" id="SSF55060">
    <property type="entry name" value="GHMP Kinase, C-terminal domain"/>
    <property type="match status" value="1"/>
</dbReference>
<dbReference type="EMBL" id="FWWT01000013">
    <property type="protein sequence ID" value="SMB86675.1"/>
    <property type="molecule type" value="Genomic_DNA"/>
</dbReference>
<evidence type="ECO:0000256" key="4">
    <source>
        <dbReference type="ARBA" id="ARBA00022679"/>
    </source>
</evidence>
<evidence type="ECO:0000259" key="10">
    <source>
        <dbReference type="Pfam" id="PF00288"/>
    </source>
</evidence>
<dbReference type="STRING" id="656914.SAMN00017405_1175"/>
<evidence type="ECO:0000256" key="9">
    <source>
        <dbReference type="HAMAP-Rule" id="MF_00061"/>
    </source>
</evidence>
<evidence type="ECO:0000259" key="11">
    <source>
        <dbReference type="Pfam" id="PF08544"/>
    </source>
</evidence>
<dbReference type="InterPro" id="IPR004424">
    <property type="entry name" value="IspE"/>
</dbReference>
<feature type="domain" description="GHMP kinase C-terminal" evidence="11">
    <location>
        <begin position="208"/>
        <end position="268"/>
    </location>
</feature>
<feature type="active site" evidence="9">
    <location>
        <position position="135"/>
    </location>
</feature>
<evidence type="ECO:0000256" key="6">
    <source>
        <dbReference type="ARBA" id="ARBA00022777"/>
    </source>
</evidence>
<accession>A0A1W1UZZ9</accession>
<dbReference type="Proteomes" id="UP000192731">
    <property type="component" value="Unassembled WGS sequence"/>
</dbReference>
<name>A0A1W1UZZ9_DESTI</name>
<evidence type="ECO:0000256" key="3">
    <source>
        <dbReference type="ARBA" id="ARBA00017473"/>
    </source>
</evidence>
<dbReference type="HAMAP" id="MF_00061">
    <property type="entry name" value="IspE"/>
    <property type="match status" value="1"/>
</dbReference>
<dbReference type="Pfam" id="PF08544">
    <property type="entry name" value="GHMP_kinases_C"/>
    <property type="match status" value="1"/>
</dbReference>
<dbReference type="PANTHER" id="PTHR43527:SF2">
    <property type="entry name" value="4-DIPHOSPHOCYTIDYL-2-C-METHYL-D-ERYTHRITOL KINASE, CHLOROPLASTIC"/>
    <property type="match status" value="1"/>
</dbReference>
<feature type="active site" evidence="9">
    <location>
        <position position="11"/>
    </location>
</feature>
<dbReference type="GO" id="GO:0005524">
    <property type="term" value="F:ATP binding"/>
    <property type="evidence" value="ECO:0007669"/>
    <property type="project" value="UniProtKB-UniRule"/>
</dbReference>
<dbReference type="InterPro" id="IPR014721">
    <property type="entry name" value="Ribsml_uS5_D2-typ_fold_subgr"/>
</dbReference>
<evidence type="ECO:0000256" key="7">
    <source>
        <dbReference type="ARBA" id="ARBA00022840"/>
    </source>
</evidence>
<dbReference type="InterPro" id="IPR013750">
    <property type="entry name" value="GHMP_kinase_C_dom"/>
</dbReference>
<protein>
    <recommendedName>
        <fullName evidence="3 9">4-diphosphocytidyl-2-C-methyl-D-erythritol kinase</fullName>
        <shortName evidence="9">CMK</shortName>
        <ecNumber evidence="2 9">2.7.1.148</ecNumber>
    </recommendedName>
    <alternativeName>
        <fullName evidence="8 9">4-(cytidine-5'-diphospho)-2-C-methyl-D-erythritol kinase</fullName>
    </alternativeName>
</protein>
<dbReference type="AlphaFoldDB" id="A0A1W1UZZ9"/>
<evidence type="ECO:0000256" key="2">
    <source>
        <dbReference type="ARBA" id="ARBA00012052"/>
    </source>
</evidence>
<feature type="domain" description="GHMP kinase N-terminal" evidence="10">
    <location>
        <begin position="65"/>
        <end position="140"/>
    </location>
</feature>
<gene>
    <name evidence="9" type="primary">ispE</name>
    <name evidence="12" type="ORF">SAMN00017405_1175</name>
</gene>
<dbReference type="UniPathway" id="UPA00056">
    <property type="reaction ID" value="UER00094"/>
</dbReference>
<dbReference type="Pfam" id="PF00288">
    <property type="entry name" value="GHMP_kinases_N"/>
    <property type="match status" value="1"/>
</dbReference>
<dbReference type="SUPFAM" id="SSF54211">
    <property type="entry name" value="Ribosomal protein S5 domain 2-like"/>
    <property type="match status" value="1"/>
</dbReference>
<keyword evidence="7 9" id="KW-0067">ATP-binding</keyword>
<dbReference type="Gene3D" id="3.30.70.890">
    <property type="entry name" value="GHMP kinase, C-terminal domain"/>
    <property type="match status" value="1"/>
</dbReference>
<keyword evidence="5 9" id="KW-0547">Nucleotide-binding</keyword>
<feature type="binding site" evidence="9">
    <location>
        <begin position="93"/>
        <end position="103"/>
    </location>
    <ligand>
        <name>ATP</name>
        <dbReference type="ChEBI" id="CHEBI:30616"/>
    </ligand>
</feature>
<comment type="catalytic activity">
    <reaction evidence="9">
        <text>4-CDP-2-C-methyl-D-erythritol + ATP = 4-CDP-2-C-methyl-D-erythritol 2-phosphate + ADP + H(+)</text>
        <dbReference type="Rhea" id="RHEA:18437"/>
        <dbReference type="ChEBI" id="CHEBI:15378"/>
        <dbReference type="ChEBI" id="CHEBI:30616"/>
        <dbReference type="ChEBI" id="CHEBI:57823"/>
        <dbReference type="ChEBI" id="CHEBI:57919"/>
        <dbReference type="ChEBI" id="CHEBI:456216"/>
        <dbReference type="EC" id="2.7.1.148"/>
    </reaction>
</comment>
<dbReference type="PIRSF" id="PIRSF010376">
    <property type="entry name" value="IspE"/>
    <property type="match status" value="1"/>
</dbReference>
<evidence type="ECO:0000313" key="12">
    <source>
        <dbReference type="EMBL" id="SMB86675.1"/>
    </source>
</evidence>
<dbReference type="Gene3D" id="3.30.230.10">
    <property type="match status" value="1"/>
</dbReference>
<keyword evidence="9" id="KW-0414">Isoprene biosynthesis</keyword>
<dbReference type="OrthoDB" id="9809438at2"/>
<evidence type="ECO:0000256" key="1">
    <source>
        <dbReference type="ARBA" id="ARBA00009684"/>
    </source>
</evidence>
<dbReference type="RefSeq" id="WP_084052568.1">
    <property type="nucleotide sequence ID" value="NZ_FWWT01000013.1"/>
</dbReference>
<evidence type="ECO:0000256" key="8">
    <source>
        <dbReference type="ARBA" id="ARBA00032554"/>
    </source>
</evidence>
<dbReference type="EC" id="2.7.1.148" evidence="2 9"/>
<proteinExistence type="inferred from homology"/>
<comment type="pathway">
    <text evidence="9">Isoprenoid biosynthesis; isopentenyl diphosphate biosynthesis via DXP pathway; isopentenyl diphosphate from 1-deoxy-D-xylulose 5-phosphate: step 3/6.</text>
</comment>
<dbReference type="InterPro" id="IPR006204">
    <property type="entry name" value="GHMP_kinase_N_dom"/>
</dbReference>
<sequence length="297" mass="32876">MRQAKVKTYAKINMVLNCLYKRDDGYHEISSIMQAISLHDNINLKPAGEIILNSNSTLIPLDEKNFAFKAAQLVISKYPSIKGVEIYIDKKIPIEAGLAGGSTNAAGVILGMNKLFNLKMTTSEMIEVAEQIGSDVPFGIIGPTALSTGRGTNVSPIPEAPLLWVVLLKPDFGVSTPKVYSNMKEQMFEKTDNIKGFLGALERKDQDYILGNLVNTLEKSTFALYPKVQEIKDFFIRNTKHSLMAGSGPTVFALFPNEIEAINFKDSIPPDYGKAYLAQTIDSKEIHERVIIDEKEN</sequence>
<dbReference type="InterPro" id="IPR020568">
    <property type="entry name" value="Ribosomal_Su5_D2-typ_SF"/>
</dbReference>
<dbReference type="PANTHER" id="PTHR43527">
    <property type="entry name" value="4-DIPHOSPHOCYTIDYL-2-C-METHYL-D-ERYTHRITOL KINASE, CHLOROPLASTIC"/>
    <property type="match status" value="1"/>
</dbReference>
<organism evidence="12 13">
    <name type="scientific">Desulfonispora thiosulfatigenes DSM 11270</name>
    <dbReference type="NCBI Taxonomy" id="656914"/>
    <lineage>
        <taxon>Bacteria</taxon>
        <taxon>Bacillati</taxon>
        <taxon>Bacillota</taxon>
        <taxon>Clostridia</taxon>
        <taxon>Eubacteriales</taxon>
        <taxon>Peptococcaceae</taxon>
        <taxon>Desulfonispora</taxon>
    </lineage>
</organism>